<sequence>MRPLLFILVSIGLLWLRSSLSKFIGGNFAAALGETLNKTIDKNPYPLFKQFLISLVIPNSHLFGSLVMWGELLNGIAITAGVVLLLKQYQVKWARLVLIGGLAGGIFLNINFWLGLGSASPASDSLNLLMIVIQMIGIVSLVKRLRVKA</sequence>
<reference evidence="2 3" key="1">
    <citation type="journal article" date="2016" name="Nat. Commun.">
        <title>Thousands of microbial genomes shed light on interconnected biogeochemical processes in an aquifer system.</title>
        <authorList>
            <person name="Anantharaman K."/>
            <person name="Brown C.T."/>
            <person name="Hug L.A."/>
            <person name="Sharon I."/>
            <person name="Castelle C.J."/>
            <person name="Probst A.J."/>
            <person name="Thomas B.C."/>
            <person name="Singh A."/>
            <person name="Wilkins M.J."/>
            <person name="Karaoz U."/>
            <person name="Brodie E.L."/>
            <person name="Williams K.H."/>
            <person name="Hubbard S.S."/>
            <person name="Banfield J.F."/>
        </authorList>
    </citation>
    <scope>NUCLEOTIDE SEQUENCE [LARGE SCALE GENOMIC DNA]</scope>
</reference>
<dbReference type="AlphaFoldDB" id="A0A1F5MG25"/>
<gene>
    <name evidence="2" type="ORF">A3I48_02860</name>
</gene>
<evidence type="ECO:0000256" key="1">
    <source>
        <dbReference type="SAM" id="Phobius"/>
    </source>
</evidence>
<accession>A0A1F5MG25</accession>
<evidence type="ECO:0000313" key="2">
    <source>
        <dbReference type="EMBL" id="OGE64314.1"/>
    </source>
</evidence>
<keyword evidence="1" id="KW-0472">Membrane</keyword>
<feature type="transmembrane region" description="Helical" evidence="1">
    <location>
        <begin position="66"/>
        <end position="86"/>
    </location>
</feature>
<dbReference type="EMBL" id="MFDT01000069">
    <property type="protein sequence ID" value="OGE64314.1"/>
    <property type="molecule type" value="Genomic_DNA"/>
</dbReference>
<feature type="transmembrane region" description="Helical" evidence="1">
    <location>
        <begin position="126"/>
        <end position="142"/>
    </location>
</feature>
<evidence type="ECO:0000313" key="3">
    <source>
        <dbReference type="Proteomes" id="UP000178859"/>
    </source>
</evidence>
<name>A0A1F5MG25_9BACT</name>
<proteinExistence type="predicted"/>
<comment type="caution">
    <text evidence="2">The sequence shown here is derived from an EMBL/GenBank/DDBJ whole genome shotgun (WGS) entry which is preliminary data.</text>
</comment>
<protein>
    <recommendedName>
        <fullName evidence="4">DoxX family protein</fullName>
    </recommendedName>
</protein>
<evidence type="ECO:0008006" key="4">
    <source>
        <dbReference type="Google" id="ProtNLM"/>
    </source>
</evidence>
<keyword evidence="1" id="KW-0812">Transmembrane</keyword>
<organism evidence="2 3">
    <name type="scientific">Candidatus Daviesbacteria bacterium RIFCSPLOWO2_02_FULL_36_7</name>
    <dbReference type="NCBI Taxonomy" id="1797792"/>
    <lineage>
        <taxon>Bacteria</taxon>
        <taxon>Candidatus Daviesiibacteriota</taxon>
    </lineage>
</organism>
<dbReference type="Proteomes" id="UP000178859">
    <property type="component" value="Unassembled WGS sequence"/>
</dbReference>
<keyword evidence="1" id="KW-1133">Transmembrane helix</keyword>
<feature type="transmembrane region" description="Helical" evidence="1">
    <location>
        <begin position="93"/>
        <end position="114"/>
    </location>
</feature>